<dbReference type="Gene3D" id="3.30.70.330">
    <property type="match status" value="2"/>
</dbReference>
<feature type="compositionally biased region" description="Polar residues" evidence="4">
    <location>
        <begin position="491"/>
        <end position="514"/>
    </location>
</feature>
<feature type="region of interest" description="Disordered" evidence="4">
    <location>
        <begin position="818"/>
        <end position="857"/>
    </location>
</feature>
<feature type="compositionally biased region" description="Low complexity" evidence="4">
    <location>
        <begin position="398"/>
        <end position="421"/>
    </location>
</feature>
<feature type="transmembrane region" description="Helical" evidence="5">
    <location>
        <begin position="69"/>
        <end position="93"/>
    </location>
</feature>
<dbReference type="Proteomes" id="UP001281761">
    <property type="component" value="Unassembled WGS sequence"/>
</dbReference>
<proteinExistence type="predicted"/>
<dbReference type="PANTHER" id="PTHR24012">
    <property type="entry name" value="RNA BINDING PROTEIN"/>
    <property type="match status" value="1"/>
</dbReference>
<evidence type="ECO:0000313" key="8">
    <source>
        <dbReference type="Proteomes" id="UP001281761"/>
    </source>
</evidence>
<name>A0ABQ9XH07_9EUKA</name>
<dbReference type="Pfam" id="PF00076">
    <property type="entry name" value="RRM_1"/>
    <property type="match status" value="2"/>
</dbReference>
<feature type="compositionally biased region" description="Basic and acidic residues" evidence="4">
    <location>
        <begin position="729"/>
        <end position="742"/>
    </location>
</feature>
<organism evidence="7 8">
    <name type="scientific">Blattamonas nauphoetae</name>
    <dbReference type="NCBI Taxonomy" id="2049346"/>
    <lineage>
        <taxon>Eukaryota</taxon>
        <taxon>Metamonada</taxon>
        <taxon>Preaxostyla</taxon>
        <taxon>Oxymonadida</taxon>
        <taxon>Blattamonas</taxon>
    </lineage>
</organism>
<feature type="domain" description="RRM" evidence="6">
    <location>
        <begin position="198"/>
        <end position="279"/>
    </location>
</feature>
<feature type="region of interest" description="Disordered" evidence="4">
    <location>
        <begin position="458"/>
        <end position="527"/>
    </location>
</feature>
<feature type="region of interest" description="Disordered" evidence="4">
    <location>
        <begin position="716"/>
        <end position="806"/>
    </location>
</feature>
<reference evidence="7 8" key="1">
    <citation type="journal article" date="2022" name="bioRxiv">
        <title>Genomics of Preaxostyla Flagellates Illuminates Evolutionary Transitions and the Path Towards Mitochondrial Loss.</title>
        <authorList>
            <person name="Novak L.V.F."/>
            <person name="Treitli S.C."/>
            <person name="Pyrih J."/>
            <person name="Halakuc P."/>
            <person name="Pipaliya S.V."/>
            <person name="Vacek V."/>
            <person name="Brzon O."/>
            <person name="Soukal P."/>
            <person name="Eme L."/>
            <person name="Dacks J.B."/>
            <person name="Karnkowska A."/>
            <person name="Elias M."/>
            <person name="Hampl V."/>
        </authorList>
    </citation>
    <scope>NUCLEOTIDE SEQUENCE [LARGE SCALE GENOMIC DNA]</scope>
    <source>
        <strain evidence="7">NAU3</strain>
        <tissue evidence="7">Gut</tissue>
    </source>
</reference>
<keyword evidence="5" id="KW-0472">Membrane</keyword>
<dbReference type="SUPFAM" id="SSF54928">
    <property type="entry name" value="RNA-binding domain, RBD"/>
    <property type="match status" value="1"/>
</dbReference>
<dbReference type="InterPro" id="IPR035979">
    <property type="entry name" value="RBD_domain_sf"/>
</dbReference>
<accession>A0ABQ9XH07</accession>
<keyword evidence="2 3" id="KW-0694">RNA-binding</keyword>
<keyword evidence="1" id="KW-0677">Repeat</keyword>
<evidence type="ECO:0000256" key="1">
    <source>
        <dbReference type="ARBA" id="ARBA00022737"/>
    </source>
</evidence>
<keyword evidence="5" id="KW-1133">Transmembrane helix</keyword>
<evidence type="ECO:0000256" key="2">
    <source>
        <dbReference type="ARBA" id="ARBA00022884"/>
    </source>
</evidence>
<dbReference type="InterPro" id="IPR012677">
    <property type="entry name" value="Nucleotide-bd_a/b_plait_sf"/>
</dbReference>
<feature type="compositionally biased region" description="Polar residues" evidence="4">
    <location>
        <begin position="785"/>
        <end position="806"/>
    </location>
</feature>
<gene>
    <name evidence="7" type="ORF">BLNAU_13354</name>
</gene>
<feature type="compositionally biased region" description="Polar residues" evidence="4">
    <location>
        <begin position="548"/>
        <end position="557"/>
    </location>
</feature>
<feature type="domain" description="RRM" evidence="6">
    <location>
        <begin position="109"/>
        <end position="187"/>
    </location>
</feature>
<dbReference type="InterPro" id="IPR000504">
    <property type="entry name" value="RRM_dom"/>
</dbReference>
<evidence type="ECO:0000256" key="5">
    <source>
        <dbReference type="SAM" id="Phobius"/>
    </source>
</evidence>
<feature type="compositionally biased region" description="Polar residues" evidence="4">
    <location>
        <begin position="716"/>
        <end position="728"/>
    </location>
</feature>
<dbReference type="SMART" id="SM00360">
    <property type="entry name" value="RRM"/>
    <property type="match status" value="2"/>
</dbReference>
<dbReference type="EMBL" id="JARBJD010000114">
    <property type="protein sequence ID" value="KAK2951742.1"/>
    <property type="molecule type" value="Genomic_DNA"/>
</dbReference>
<feature type="region of interest" description="Disordered" evidence="4">
    <location>
        <begin position="389"/>
        <end position="422"/>
    </location>
</feature>
<keyword evidence="5" id="KW-0812">Transmembrane</keyword>
<evidence type="ECO:0000313" key="7">
    <source>
        <dbReference type="EMBL" id="KAK2951742.1"/>
    </source>
</evidence>
<evidence type="ECO:0000259" key="6">
    <source>
        <dbReference type="PROSITE" id="PS50102"/>
    </source>
</evidence>
<comment type="caution">
    <text evidence="7">The sequence shown here is derived from an EMBL/GenBank/DDBJ whole genome shotgun (WGS) entry which is preliminary data.</text>
</comment>
<dbReference type="PROSITE" id="PS50102">
    <property type="entry name" value="RRM"/>
    <property type="match status" value="2"/>
</dbReference>
<protein>
    <recommendedName>
        <fullName evidence="6">RRM domain-containing protein</fullName>
    </recommendedName>
</protein>
<keyword evidence="8" id="KW-1185">Reference proteome</keyword>
<evidence type="ECO:0000256" key="4">
    <source>
        <dbReference type="SAM" id="MobiDB-lite"/>
    </source>
</evidence>
<evidence type="ECO:0000256" key="3">
    <source>
        <dbReference type="PROSITE-ProRule" id="PRU00176"/>
    </source>
</evidence>
<sequence length="935" mass="103911">MTILEEKPLVSRGLVCLEQILEVISYKVITDLNLRITVAELTAVGKQVSGASFRQPCFVLIIEDPSQTIVIRVFLFSSTSFLCIFPIITLAVMTNPTVLFSHRQKPRLTNIYVNFLPAEFTDSDLLQLFQPFGDIDSYRVMGFPDAKNSFKYGFVRFTNPETAKDAICAMNHTILRGQQLLVKYSNTVRDRETFPPSQTLYIRHLPADLTHDAFRELLEPYGSVECIRLMAESKQAYPPMQKGYVRYSTTEESSKAIEWLDRSILTPDCPPLGVAFAKRPLFDTAEEAAAAEHSNRFTPPQPHQPSLTNIMNPKNIEQIPSFHPKNHIQHPTHLFEHSATPTETTVPKVIEFIPSTKKVNPPSYTSSPYQQYSVQLTQPTTFTFPPQVPPGYPATLFPGPNSGPHSSGSYNTSSSPYQSMSAITIPPPIPHSEPSPEPIVLHPILFYDFPELVVQSSARDPLNPAHSSQPAERTTDPIPRLRRQEGKTLSKKMSSESTKAASGNSPMSAISPFSSHDETLQSMLGGGDSSSVSLEILSEMGVVNNSGISASEPSKVQSHTRHDPTFNPPSKLDMFDFGSLGNQDSSDEYGIFTNYADGSMQTQSSFSRTRPRSSLVDNDDFSSENLPLMKDFISSSLAPEVKEGSDFTAFSENDGELFADSNETKLPTFYSSEDGNISQRSSSISHQPGILVETTLSSTTNPFLFDQVSNRLRSFSLNDTTPATSPHSLHQDSSTRRPDTLPRRLKKPDSMINVHQPIMLDGAHTDPNMYHSSPIHSDTDPLAQNPESQLTPQANNSQKQGSHLSSFQLKLSSILDSSDIPFQPIDPPTSPEHAQSQKRRRQTVNASKLTEKEHEHTDKVMSSFLDEGYADTQVVAVSHNVEQLTERRWTDFAISPFPPHHNDITSSLRHGETDIQIKESFTYGGRIPDHPFGIQ</sequence>
<feature type="region of interest" description="Disordered" evidence="4">
    <location>
        <begin position="548"/>
        <end position="572"/>
    </location>
</feature>